<dbReference type="EMBL" id="FMUS01000020">
    <property type="protein sequence ID" value="SCY89311.1"/>
    <property type="molecule type" value="Genomic_DNA"/>
</dbReference>
<organism evidence="3 4">
    <name type="scientific">Alkaliphilus peptidifermentans DSM 18978</name>
    <dbReference type="NCBI Taxonomy" id="1120976"/>
    <lineage>
        <taxon>Bacteria</taxon>
        <taxon>Bacillati</taxon>
        <taxon>Bacillota</taxon>
        <taxon>Clostridia</taxon>
        <taxon>Peptostreptococcales</taxon>
        <taxon>Natronincolaceae</taxon>
        <taxon>Alkaliphilus</taxon>
    </lineage>
</organism>
<comment type="similarity">
    <text evidence="1">Belongs to the aspartate/glutamate racemases family.</text>
</comment>
<evidence type="ECO:0000256" key="1">
    <source>
        <dbReference type="ARBA" id="ARBA00007847"/>
    </source>
</evidence>
<dbReference type="PROSITE" id="PS00924">
    <property type="entry name" value="ASP_GLU_RACEMASE_2"/>
    <property type="match status" value="1"/>
</dbReference>
<dbReference type="PANTHER" id="PTHR21198:SF7">
    <property type="entry name" value="ASPARTATE-GLUTAMATE RACEMASE FAMILY"/>
    <property type="match status" value="1"/>
</dbReference>
<proteinExistence type="inferred from homology"/>
<dbReference type="Proteomes" id="UP000198636">
    <property type="component" value="Unassembled WGS sequence"/>
</dbReference>
<dbReference type="GO" id="GO:0047661">
    <property type="term" value="F:amino-acid racemase activity"/>
    <property type="evidence" value="ECO:0007669"/>
    <property type="project" value="InterPro"/>
</dbReference>
<dbReference type="NCBIfam" id="TIGR00035">
    <property type="entry name" value="asp_race"/>
    <property type="match status" value="1"/>
</dbReference>
<dbReference type="InterPro" id="IPR001920">
    <property type="entry name" value="Asp/Glu_race"/>
</dbReference>
<accession>A0A1G5JN10</accession>
<evidence type="ECO:0000256" key="2">
    <source>
        <dbReference type="ARBA" id="ARBA00023235"/>
    </source>
</evidence>
<name>A0A1G5JN10_9FIRM</name>
<dbReference type="InterPro" id="IPR033134">
    <property type="entry name" value="Asp/Glu_racemase_AS_2"/>
</dbReference>
<dbReference type="InterPro" id="IPR004380">
    <property type="entry name" value="Asp_race"/>
</dbReference>
<protein>
    <submittedName>
        <fullName evidence="3">Aspartate racemase</fullName>
    </submittedName>
</protein>
<keyword evidence="2" id="KW-0413">Isomerase</keyword>
<dbReference type="PANTHER" id="PTHR21198">
    <property type="entry name" value="GLUTAMATE RACEMASE"/>
    <property type="match status" value="1"/>
</dbReference>
<dbReference type="Gene3D" id="3.40.50.1860">
    <property type="match status" value="2"/>
</dbReference>
<evidence type="ECO:0000313" key="3">
    <source>
        <dbReference type="EMBL" id="SCY89311.1"/>
    </source>
</evidence>
<reference evidence="3 4" key="1">
    <citation type="submission" date="2016-10" db="EMBL/GenBank/DDBJ databases">
        <authorList>
            <person name="de Groot N.N."/>
        </authorList>
    </citation>
    <scope>NUCLEOTIDE SEQUENCE [LARGE SCALE GENOMIC DNA]</scope>
    <source>
        <strain evidence="3 4">DSM 18978</strain>
    </source>
</reference>
<dbReference type="SUPFAM" id="SSF53681">
    <property type="entry name" value="Aspartate/glutamate racemase"/>
    <property type="match status" value="2"/>
</dbReference>
<sequence>MGPEATANLFNKIINLTEANNDQEHIPIIIDNNVLIPDRTAYLLEKSTNPLKYLIKSAIKLELMGADLVLMPCNTAHYFYEDIIKYLDIPMLNMVDIATTHVYNNYKNVKRIGLLATMGTYTSRVYEDSLKRFDIEVVPVLEEDQKKLLDIIYSIKKGNKDNHKEAVYSILRYLSKNEVSVIILGCTELPILFDILKNDKDIIRLKQVYIDTTYLLAKKAVELASL</sequence>
<dbReference type="AlphaFoldDB" id="A0A1G5JN10"/>
<keyword evidence="4" id="KW-1185">Reference proteome</keyword>
<dbReference type="InterPro" id="IPR015942">
    <property type="entry name" value="Asp/Glu/hydantoin_racemase"/>
</dbReference>
<gene>
    <name evidence="3" type="ORF">SAMN03080606_02920</name>
</gene>
<dbReference type="Pfam" id="PF01177">
    <property type="entry name" value="Asp_Glu_race"/>
    <property type="match status" value="1"/>
</dbReference>
<evidence type="ECO:0000313" key="4">
    <source>
        <dbReference type="Proteomes" id="UP000198636"/>
    </source>
</evidence>
<dbReference type="STRING" id="1120976.SAMN03080606_02920"/>